<evidence type="ECO:0000256" key="1">
    <source>
        <dbReference type="SAM" id="MobiDB-lite"/>
    </source>
</evidence>
<feature type="compositionally biased region" description="Basic and acidic residues" evidence="1">
    <location>
        <begin position="29"/>
        <end position="39"/>
    </location>
</feature>
<name>A0A811U8I9_CERCA</name>
<protein>
    <submittedName>
        <fullName evidence="2">(Mediterranean fruit fly) hypothetical protein</fullName>
    </submittedName>
</protein>
<proteinExistence type="predicted"/>
<feature type="compositionally biased region" description="Polar residues" evidence="1">
    <location>
        <begin position="1"/>
        <end position="15"/>
    </location>
</feature>
<evidence type="ECO:0000313" key="2">
    <source>
        <dbReference type="EMBL" id="CAD6995254.1"/>
    </source>
</evidence>
<feature type="non-terminal residue" evidence="2">
    <location>
        <position position="78"/>
    </location>
</feature>
<reference evidence="2" key="1">
    <citation type="submission" date="2020-11" db="EMBL/GenBank/DDBJ databases">
        <authorList>
            <person name="Whitehead M."/>
        </authorList>
    </citation>
    <scope>NUCLEOTIDE SEQUENCE</scope>
    <source>
        <strain evidence="2">EGII</strain>
    </source>
</reference>
<dbReference type="Proteomes" id="UP000606786">
    <property type="component" value="Unassembled WGS sequence"/>
</dbReference>
<accession>A0A811U8I9</accession>
<comment type="caution">
    <text evidence="2">The sequence shown here is derived from an EMBL/GenBank/DDBJ whole genome shotgun (WGS) entry which is preliminary data.</text>
</comment>
<sequence>SSSGWPTNDDSSTPTIAAATTRANAQTDRQTERQKERTKAGKAMNVCMRVRIPTARQVKGAWECRTHCQTDSRAAIEV</sequence>
<feature type="region of interest" description="Disordered" evidence="1">
    <location>
        <begin position="1"/>
        <end position="42"/>
    </location>
</feature>
<evidence type="ECO:0000313" key="3">
    <source>
        <dbReference type="Proteomes" id="UP000606786"/>
    </source>
</evidence>
<keyword evidence="3" id="KW-1185">Reference proteome</keyword>
<organism evidence="2 3">
    <name type="scientific">Ceratitis capitata</name>
    <name type="common">Mediterranean fruit fly</name>
    <name type="synonym">Tephritis capitata</name>
    <dbReference type="NCBI Taxonomy" id="7213"/>
    <lineage>
        <taxon>Eukaryota</taxon>
        <taxon>Metazoa</taxon>
        <taxon>Ecdysozoa</taxon>
        <taxon>Arthropoda</taxon>
        <taxon>Hexapoda</taxon>
        <taxon>Insecta</taxon>
        <taxon>Pterygota</taxon>
        <taxon>Neoptera</taxon>
        <taxon>Endopterygota</taxon>
        <taxon>Diptera</taxon>
        <taxon>Brachycera</taxon>
        <taxon>Muscomorpha</taxon>
        <taxon>Tephritoidea</taxon>
        <taxon>Tephritidae</taxon>
        <taxon>Ceratitis</taxon>
        <taxon>Ceratitis</taxon>
    </lineage>
</organism>
<dbReference type="EMBL" id="CAJHJT010000001">
    <property type="protein sequence ID" value="CAD6995254.1"/>
    <property type="molecule type" value="Genomic_DNA"/>
</dbReference>
<dbReference type="AlphaFoldDB" id="A0A811U8I9"/>
<gene>
    <name evidence="2" type="ORF">CCAP1982_LOCUS3975</name>
</gene>